<sequence>MAQSFKSIVVDAGGYENVSFLKKDARNHVDKARRLRLGEGDAAAIQKYFQKMQAENDGFFFSLDLDEEGRLNNVFWADPRCRAIYKDFGDVVTFDTTYLTNKYDMPFSLFFGVNHHDHSILLGCGLISHENTETFMWLFNTWLSSSMMFVAYSEKGVREAGKTPVEFEEACHDMLDKYDLGDNEWLNGLYEEKYHWVPCFVKTTFWADMSTTQLSENMSAFFYGCGRLEYEVVENDGKSKKKIFQVIFERDNGEIRCACSMFECRGIVYRHAIAVLIRNRITFLYEKCIIWR</sequence>
<accession>A0ACB8HUV1</accession>
<dbReference type="EMBL" id="CM039178">
    <property type="protein sequence ID" value="KAH9678510.1"/>
    <property type="molecule type" value="Genomic_DNA"/>
</dbReference>
<name>A0ACB8HUV1_CITSI</name>
<gene>
    <name evidence="1" type="ORF">KPL71_025737</name>
</gene>
<dbReference type="Proteomes" id="UP000829398">
    <property type="component" value="Chromosome 9"/>
</dbReference>
<evidence type="ECO:0000313" key="1">
    <source>
        <dbReference type="EMBL" id="KAH9678510.1"/>
    </source>
</evidence>
<organism evidence="1 2">
    <name type="scientific">Citrus sinensis</name>
    <name type="common">Sweet orange</name>
    <name type="synonym">Citrus aurantium var. sinensis</name>
    <dbReference type="NCBI Taxonomy" id="2711"/>
    <lineage>
        <taxon>Eukaryota</taxon>
        <taxon>Viridiplantae</taxon>
        <taxon>Streptophyta</taxon>
        <taxon>Embryophyta</taxon>
        <taxon>Tracheophyta</taxon>
        <taxon>Spermatophyta</taxon>
        <taxon>Magnoliopsida</taxon>
        <taxon>eudicotyledons</taxon>
        <taxon>Gunneridae</taxon>
        <taxon>Pentapetalae</taxon>
        <taxon>rosids</taxon>
        <taxon>malvids</taxon>
        <taxon>Sapindales</taxon>
        <taxon>Rutaceae</taxon>
        <taxon>Aurantioideae</taxon>
        <taxon>Citrus</taxon>
    </lineage>
</organism>
<evidence type="ECO:0000313" key="2">
    <source>
        <dbReference type="Proteomes" id="UP000829398"/>
    </source>
</evidence>
<comment type="caution">
    <text evidence="1">The sequence shown here is derived from an EMBL/GenBank/DDBJ whole genome shotgun (WGS) entry which is preliminary data.</text>
</comment>
<keyword evidence="2" id="KW-1185">Reference proteome</keyword>
<proteinExistence type="predicted"/>
<reference evidence="2" key="1">
    <citation type="journal article" date="2023" name="Hortic. Res.">
        <title>A chromosome-level phased genome enabling allele-level studies in sweet orange: a case study on citrus Huanglongbing tolerance.</title>
        <authorList>
            <person name="Wu B."/>
            <person name="Yu Q."/>
            <person name="Deng Z."/>
            <person name="Duan Y."/>
            <person name="Luo F."/>
            <person name="Gmitter F. Jr."/>
        </authorList>
    </citation>
    <scope>NUCLEOTIDE SEQUENCE [LARGE SCALE GENOMIC DNA]</scope>
    <source>
        <strain evidence="2">cv. Valencia</strain>
    </source>
</reference>
<protein>
    <submittedName>
        <fullName evidence="1">Protein FAR1-RELATED SEQUENCE</fullName>
    </submittedName>
</protein>